<dbReference type="EMBL" id="JAHUTJ010032888">
    <property type="protein sequence ID" value="MED6276390.1"/>
    <property type="molecule type" value="Genomic_DNA"/>
</dbReference>
<gene>
    <name evidence="1" type="ORF">CHARACLAT_002458</name>
</gene>
<sequence length="101" mass="11785">MTFITNHLYLTKILLQEFLFRSDWSETSPSLKSKRTFFPPRLQFFSVPFAGWLHPSLVPLVDLLGEVEEDGVRKALSVLSDEFLQPLVALLFIRVIQRRHL</sequence>
<proteinExistence type="predicted"/>
<accession>A0ABU7DQV9</accession>
<keyword evidence="2" id="KW-1185">Reference proteome</keyword>
<organism evidence="1 2">
    <name type="scientific">Characodon lateralis</name>
    <dbReference type="NCBI Taxonomy" id="208331"/>
    <lineage>
        <taxon>Eukaryota</taxon>
        <taxon>Metazoa</taxon>
        <taxon>Chordata</taxon>
        <taxon>Craniata</taxon>
        <taxon>Vertebrata</taxon>
        <taxon>Euteleostomi</taxon>
        <taxon>Actinopterygii</taxon>
        <taxon>Neopterygii</taxon>
        <taxon>Teleostei</taxon>
        <taxon>Neoteleostei</taxon>
        <taxon>Acanthomorphata</taxon>
        <taxon>Ovalentaria</taxon>
        <taxon>Atherinomorphae</taxon>
        <taxon>Cyprinodontiformes</taxon>
        <taxon>Goodeidae</taxon>
        <taxon>Characodon</taxon>
    </lineage>
</organism>
<comment type="caution">
    <text evidence="1">The sequence shown here is derived from an EMBL/GenBank/DDBJ whole genome shotgun (WGS) entry which is preliminary data.</text>
</comment>
<reference evidence="1 2" key="1">
    <citation type="submission" date="2021-06" db="EMBL/GenBank/DDBJ databases">
        <authorList>
            <person name="Palmer J.M."/>
        </authorList>
    </citation>
    <scope>NUCLEOTIDE SEQUENCE [LARGE SCALE GENOMIC DNA]</scope>
    <source>
        <strain evidence="1 2">CL_MEX2019</strain>
        <tissue evidence="1">Muscle</tissue>
    </source>
</reference>
<evidence type="ECO:0000313" key="2">
    <source>
        <dbReference type="Proteomes" id="UP001352852"/>
    </source>
</evidence>
<dbReference type="Proteomes" id="UP001352852">
    <property type="component" value="Unassembled WGS sequence"/>
</dbReference>
<protein>
    <submittedName>
        <fullName evidence="1">Uncharacterized protein</fullName>
    </submittedName>
</protein>
<name>A0ABU7DQV9_9TELE</name>
<evidence type="ECO:0000313" key="1">
    <source>
        <dbReference type="EMBL" id="MED6276390.1"/>
    </source>
</evidence>